<evidence type="ECO:0000256" key="9">
    <source>
        <dbReference type="SAM" id="Coils"/>
    </source>
</evidence>
<keyword evidence="7" id="KW-0906">Nuclear pore complex</keyword>
<dbReference type="SUPFAM" id="SSF82215">
    <property type="entry name" value="C-terminal autoproteolytic domain of nucleoporin nup98"/>
    <property type="match status" value="1"/>
</dbReference>
<dbReference type="EMBL" id="HG001807">
    <property type="protein sequence ID" value="CDF36914.1"/>
    <property type="molecule type" value="Genomic_DNA"/>
</dbReference>
<comment type="subcellular location">
    <subcellularLocation>
        <location evidence="1">Nucleus</location>
        <location evidence="1">Nuclear pore complex</location>
    </subcellularLocation>
</comment>
<keyword evidence="8" id="KW-0539">Nucleus</keyword>
<evidence type="ECO:0000256" key="10">
    <source>
        <dbReference type="SAM" id="MobiDB-lite"/>
    </source>
</evidence>
<dbReference type="PANTHER" id="PTHR23198:SF6">
    <property type="entry name" value="NUCLEAR PORE COMPLEX PROTEIN NUP98-NUP96"/>
    <property type="match status" value="1"/>
</dbReference>
<evidence type="ECO:0000256" key="2">
    <source>
        <dbReference type="ARBA" id="ARBA00008926"/>
    </source>
</evidence>
<evidence type="ECO:0000313" key="12">
    <source>
        <dbReference type="EMBL" id="CDF36914.1"/>
    </source>
</evidence>
<dbReference type="Gramene" id="CDF36914">
    <property type="protein sequence ID" value="CDF36914"/>
    <property type="gene ID" value="CHC_T00005570001"/>
</dbReference>
<feature type="compositionally biased region" description="Gly residues" evidence="10">
    <location>
        <begin position="247"/>
        <end position="261"/>
    </location>
</feature>
<dbReference type="PROSITE" id="PS51434">
    <property type="entry name" value="NUP_C"/>
    <property type="match status" value="1"/>
</dbReference>
<dbReference type="PANTHER" id="PTHR23198">
    <property type="entry name" value="NUCLEOPORIN"/>
    <property type="match status" value="1"/>
</dbReference>
<feature type="region of interest" description="Disordered" evidence="10">
    <location>
        <begin position="185"/>
        <end position="276"/>
    </location>
</feature>
<evidence type="ECO:0000256" key="4">
    <source>
        <dbReference type="ARBA" id="ARBA00022816"/>
    </source>
</evidence>
<dbReference type="GO" id="GO:0044614">
    <property type="term" value="C:nuclear pore cytoplasmic filaments"/>
    <property type="evidence" value="ECO:0007669"/>
    <property type="project" value="TreeGrafter"/>
</dbReference>
<keyword evidence="9" id="KW-0175">Coiled coil</keyword>
<evidence type="ECO:0000256" key="6">
    <source>
        <dbReference type="ARBA" id="ARBA00023010"/>
    </source>
</evidence>
<feature type="region of interest" description="Disordered" evidence="10">
    <location>
        <begin position="476"/>
        <end position="615"/>
    </location>
</feature>
<dbReference type="AlphaFoldDB" id="R7QFR8"/>
<dbReference type="GO" id="GO:0017056">
    <property type="term" value="F:structural constituent of nuclear pore"/>
    <property type="evidence" value="ECO:0007669"/>
    <property type="project" value="InterPro"/>
</dbReference>
<dbReference type="InterPro" id="IPR036903">
    <property type="entry name" value="Nup98_auto-Pept-S59_dom_sf"/>
</dbReference>
<dbReference type="GO" id="GO:0000973">
    <property type="term" value="P:post-transcriptional tethering of RNA polymerase II gene DNA at nuclear periphery"/>
    <property type="evidence" value="ECO:0007669"/>
    <property type="project" value="TreeGrafter"/>
</dbReference>
<evidence type="ECO:0000259" key="11">
    <source>
        <dbReference type="PROSITE" id="PS51434"/>
    </source>
</evidence>
<accession>R7QFR8</accession>
<feature type="region of interest" description="Disordered" evidence="10">
    <location>
        <begin position="425"/>
        <end position="452"/>
    </location>
</feature>
<feature type="coiled-coil region" evidence="9">
    <location>
        <begin position="385"/>
        <end position="415"/>
    </location>
</feature>
<dbReference type="GO" id="GO:0008139">
    <property type="term" value="F:nuclear localization sequence binding"/>
    <property type="evidence" value="ECO:0007669"/>
    <property type="project" value="TreeGrafter"/>
</dbReference>
<dbReference type="GO" id="GO:0003723">
    <property type="term" value="F:RNA binding"/>
    <property type="evidence" value="ECO:0007669"/>
    <property type="project" value="TreeGrafter"/>
</dbReference>
<dbReference type="STRING" id="2769.R7QFR8"/>
<dbReference type="Proteomes" id="UP000012073">
    <property type="component" value="Unassembled WGS sequence"/>
</dbReference>
<feature type="compositionally biased region" description="Acidic residues" evidence="10">
    <location>
        <begin position="549"/>
        <end position="558"/>
    </location>
</feature>
<organism evidence="12 13">
    <name type="scientific">Chondrus crispus</name>
    <name type="common">Carrageen Irish moss</name>
    <name type="synonym">Polymorpha crispa</name>
    <dbReference type="NCBI Taxonomy" id="2769"/>
    <lineage>
        <taxon>Eukaryota</taxon>
        <taxon>Rhodophyta</taxon>
        <taxon>Florideophyceae</taxon>
        <taxon>Rhodymeniophycidae</taxon>
        <taxon>Gigartinales</taxon>
        <taxon>Gigartinaceae</taxon>
        <taxon>Chondrus</taxon>
    </lineage>
</organism>
<dbReference type="GeneID" id="17324433"/>
<dbReference type="GO" id="GO:0034398">
    <property type="term" value="P:telomere tethering at nuclear periphery"/>
    <property type="evidence" value="ECO:0007669"/>
    <property type="project" value="TreeGrafter"/>
</dbReference>
<dbReference type="Gene3D" id="3.30.1610.10">
    <property type="entry name" value="Peptidase S59, nucleoporin"/>
    <property type="match status" value="1"/>
</dbReference>
<feature type="compositionally biased region" description="Basic and acidic residues" evidence="10">
    <location>
        <begin position="476"/>
        <end position="485"/>
    </location>
</feature>
<dbReference type="GO" id="GO:0006405">
    <property type="term" value="P:RNA export from nucleus"/>
    <property type="evidence" value="ECO:0007669"/>
    <property type="project" value="TreeGrafter"/>
</dbReference>
<dbReference type="OrthoDB" id="3797628at2759"/>
<sequence>MGNKGDNTNPAGMTNSLFGQSAQSGGGLFGSGGGFGSSGGAGGGFGASASGFGQSQAAFGQSQGGGLFGGNSGFGNTSGFGQSSAAGFGSSGFGQSGGGLFGQSRSGFGAQSAPAFGAGAAGFGQTSAFGSGASGFGASGSAFGGSGGGASGFGAGGNAFGAGGGGFGAGGGGFNSSSGFAGGFGQSNPQSGGNIFGQASSGGGFGTQQSQSLFGSQQPQSGGGLFGNSAAPAGGSLFGGQSQPNLFGGGQQNSLFGGGGQSQSLFGANAGGQKPPFGQSAPATGFSAAAFGQQSGGGGGLFGNTGSGFGQSAPATGLGGFGVTGFGAQPQPQQQNQPGLFGASGGQVGQVTVPSGFSLQNTYNAVTQGAGGTVAPPGVNYGTVLHNLQQLQGGIEEQKRLLEQQAKQEAQKTRQQQSLSIVVVPPPPVKLSTGRGSGTSGQYSSRTPGRTKMRGVVGRINGARSRVSGTPLKLPESEVKIERGLADTPSRSNSTSRKMTLFSPQQFTGPKRRVLRSSEITTPHKTRPFPLPVPVSERKSTPQRRMSDLEDNESDVGLDEVTKETSPNSRTNANRGDDVRKSPLQRTPLGSPGRGEDKSNGSLKGSEGKRFSGVHSSRRDFMWSSPRPSAWSLNTPLDSDDQYNPDKYLPYLTKEGFYTVPSMAELASRTMKELQSVENFTVGRKGFGEIQWIEPVDVRGLDLDLVVDIQKGEVAVYPDREADQLDAPARITLEGMYKKDKRAGTPTSDRDAISKYRQKLQGFCEMNHLMFVDYNSDTGQWVFEAESFAEA</sequence>
<keyword evidence="5" id="KW-0653">Protein transport</keyword>
<evidence type="ECO:0000256" key="1">
    <source>
        <dbReference type="ARBA" id="ARBA00004567"/>
    </source>
</evidence>
<keyword evidence="13" id="KW-1185">Reference proteome</keyword>
<keyword evidence="6" id="KW-0811">Translocation</keyword>
<dbReference type="KEGG" id="ccp:CHC_T00005570001"/>
<gene>
    <name evidence="12" type="ORF">CHC_T00005570001</name>
</gene>
<feature type="compositionally biased region" description="Basic and acidic residues" evidence="10">
    <location>
        <begin position="536"/>
        <end position="548"/>
    </location>
</feature>
<dbReference type="InterPro" id="IPR007230">
    <property type="entry name" value="Nup98_auto-Pept-S59_dom"/>
</dbReference>
<dbReference type="InterPro" id="IPR037665">
    <property type="entry name" value="Nucleoporin_S59-like"/>
</dbReference>
<evidence type="ECO:0000256" key="7">
    <source>
        <dbReference type="ARBA" id="ARBA00023132"/>
    </source>
</evidence>
<dbReference type="RefSeq" id="XP_005716733.1">
    <property type="nucleotide sequence ID" value="XM_005716676.1"/>
</dbReference>
<dbReference type="Pfam" id="PF04096">
    <property type="entry name" value="Nucleoporin2"/>
    <property type="match status" value="1"/>
</dbReference>
<name>R7QFR8_CHOCR</name>
<feature type="domain" description="Peptidase S59" evidence="11">
    <location>
        <begin position="654"/>
        <end position="788"/>
    </location>
</feature>
<feature type="compositionally biased region" description="Polar residues" evidence="10">
    <location>
        <begin position="564"/>
        <end position="574"/>
    </location>
</feature>
<evidence type="ECO:0000313" key="13">
    <source>
        <dbReference type="Proteomes" id="UP000012073"/>
    </source>
</evidence>
<evidence type="ECO:0000256" key="5">
    <source>
        <dbReference type="ARBA" id="ARBA00022927"/>
    </source>
</evidence>
<feature type="compositionally biased region" description="Polar residues" evidence="10">
    <location>
        <begin position="489"/>
        <end position="508"/>
    </location>
</feature>
<keyword evidence="3" id="KW-0813">Transport</keyword>
<reference evidence="13" key="1">
    <citation type="journal article" date="2013" name="Proc. Natl. Acad. Sci. U.S.A.">
        <title>Genome structure and metabolic features in the red seaweed Chondrus crispus shed light on evolution of the Archaeplastida.</title>
        <authorList>
            <person name="Collen J."/>
            <person name="Porcel B."/>
            <person name="Carre W."/>
            <person name="Ball S.G."/>
            <person name="Chaparro C."/>
            <person name="Tonon T."/>
            <person name="Barbeyron T."/>
            <person name="Michel G."/>
            <person name="Noel B."/>
            <person name="Valentin K."/>
            <person name="Elias M."/>
            <person name="Artiguenave F."/>
            <person name="Arun A."/>
            <person name="Aury J.M."/>
            <person name="Barbosa-Neto J.F."/>
            <person name="Bothwell J.H."/>
            <person name="Bouget F.Y."/>
            <person name="Brillet L."/>
            <person name="Cabello-Hurtado F."/>
            <person name="Capella-Gutierrez S."/>
            <person name="Charrier B."/>
            <person name="Cladiere L."/>
            <person name="Cock J.M."/>
            <person name="Coelho S.M."/>
            <person name="Colleoni C."/>
            <person name="Czjzek M."/>
            <person name="Da Silva C."/>
            <person name="Delage L."/>
            <person name="Denoeud F."/>
            <person name="Deschamps P."/>
            <person name="Dittami S.M."/>
            <person name="Gabaldon T."/>
            <person name="Gachon C.M."/>
            <person name="Groisillier A."/>
            <person name="Herve C."/>
            <person name="Jabbari K."/>
            <person name="Katinka M."/>
            <person name="Kloareg B."/>
            <person name="Kowalczyk N."/>
            <person name="Labadie K."/>
            <person name="Leblanc C."/>
            <person name="Lopez P.J."/>
            <person name="McLachlan D.H."/>
            <person name="Meslet-Cladiere L."/>
            <person name="Moustafa A."/>
            <person name="Nehr Z."/>
            <person name="Nyvall Collen P."/>
            <person name="Panaud O."/>
            <person name="Partensky F."/>
            <person name="Poulain J."/>
            <person name="Rensing S.A."/>
            <person name="Rousvoal S."/>
            <person name="Samson G."/>
            <person name="Symeonidi A."/>
            <person name="Weissenbach J."/>
            <person name="Zambounis A."/>
            <person name="Wincker P."/>
            <person name="Boyen C."/>
        </authorList>
    </citation>
    <scope>NUCLEOTIDE SEQUENCE [LARGE SCALE GENOMIC DNA]</scope>
    <source>
        <strain evidence="13">cv. Stackhouse</strain>
    </source>
</reference>
<proteinExistence type="inferred from homology"/>
<dbReference type="GO" id="GO:0006606">
    <property type="term" value="P:protein import into nucleus"/>
    <property type="evidence" value="ECO:0007669"/>
    <property type="project" value="TreeGrafter"/>
</dbReference>
<protein>
    <recommendedName>
        <fullName evidence="11">Peptidase S59 domain-containing protein</fullName>
    </recommendedName>
</protein>
<dbReference type="GO" id="GO:0051028">
    <property type="term" value="P:mRNA transport"/>
    <property type="evidence" value="ECO:0007669"/>
    <property type="project" value="UniProtKB-KW"/>
</dbReference>
<dbReference type="OMA" id="GDILWPG"/>
<feature type="compositionally biased region" description="Low complexity" evidence="10">
    <location>
        <begin position="207"/>
        <end position="220"/>
    </location>
</feature>
<evidence type="ECO:0000256" key="8">
    <source>
        <dbReference type="ARBA" id="ARBA00023242"/>
    </source>
</evidence>
<keyword evidence="4" id="KW-0509">mRNA transport</keyword>
<comment type="similarity">
    <text evidence="2">Belongs to the nucleoporin GLFG family.</text>
</comment>
<evidence type="ECO:0000256" key="3">
    <source>
        <dbReference type="ARBA" id="ARBA00022448"/>
    </source>
</evidence>